<evidence type="ECO:0008006" key="4">
    <source>
        <dbReference type="Google" id="ProtNLM"/>
    </source>
</evidence>
<dbReference type="AlphaFoldDB" id="A0A1V2I5B4"/>
<gene>
    <name evidence="2" type="ORF">BL253_25010</name>
</gene>
<evidence type="ECO:0000256" key="1">
    <source>
        <dbReference type="SAM" id="Phobius"/>
    </source>
</evidence>
<feature type="transmembrane region" description="Helical" evidence="1">
    <location>
        <begin position="142"/>
        <end position="164"/>
    </location>
</feature>
<dbReference type="Proteomes" id="UP000188929">
    <property type="component" value="Unassembled WGS sequence"/>
</dbReference>
<dbReference type="OrthoDB" id="4336046at2"/>
<feature type="transmembrane region" description="Helical" evidence="1">
    <location>
        <begin position="97"/>
        <end position="122"/>
    </location>
</feature>
<dbReference type="RefSeq" id="WP_076819873.1">
    <property type="nucleotide sequence ID" value="NZ_MOMC01000052.1"/>
</dbReference>
<reference evidence="3" key="1">
    <citation type="submission" date="2016-10" db="EMBL/GenBank/DDBJ databases">
        <title>Frankia sp. NRRL B-16386 Genome sequencing.</title>
        <authorList>
            <person name="Ghodhbane-Gtari F."/>
            <person name="Swanson E."/>
            <person name="Gueddou A."/>
            <person name="Hezbri K."/>
            <person name="Ktari K."/>
            <person name="Nouioui I."/>
            <person name="Morris K."/>
            <person name="Simpson S."/>
            <person name="Abebe-Akele F."/>
            <person name="Thomas K."/>
            <person name="Gtari M."/>
            <person name="Tisa L.S."/>
        </authorList>
    </citation>
    <scope>NUCLEOTIDE SEQUENCE [LARGE SCALE GENOMIC DNA]</scope>
    <source>
        <strain evidence="3">NRRL B-16386</strain>
    </source>
</reference>
<keyword evidence="1" id="KW-0472">Membrane</keyword>
<proteinExistence type="predicted"/>
<organism evidence="2 3">
    <name type="scientific">Pseudofrankia asymbiotica</name>
    <dbReference type="NCBI Taxonomy" id="1834516"/>
    <lineage>
        <taxon>Bacteria</taxon>
        <taxon>Bacillati</taxon>
        <taxon>Actinomycetota</taxon>
        <taxon>Actinomycetes</taxon>
        <taxon>Frankiales</taxon>
        <taxon>Frankiaceae</taxon>
        <taxon>Pseudofrankia</taxon>
    </lineage>
</organism>
<name>A0A1V2I5B4_9ACTN</name>
<protein>
    <recommendedName>
        <fullName evidence="4">ABC transporter permease</fullName>
    </recommendedName>
</protein>
<dbReference type="EMBL" id="MOMC01000052">
    <property type="protein sequence ID" value="ONH26255.1"/>
    <property type="molecule type" value="Genomic_DNA"/>
</dbReference>
<keyword evidence="3" id="KW-1185">Reference proteome</keyword>
<keyword evidence="1" id="KW-1133">Transmembrane helix</keyword>
<dbReference type="STRING" id="1834516.BL253_25010"/>
<feature type="transmembrane region" description="Helical" evidence="1">
    <location>
        <begin position="171"/>
        <end position="188"/>
    </location>
</feature>
<feature type="transmembrane region" description="Helical" evidence="1">
    <location>
        <begin position="227"/>
        <end position="251"/>
    </location>
</feature>
<keyword evidence="1" id="KW-0812">Transmembrane</keyword>
<accession>A0A1V2I5B4</accession>
<evidence type="ECO:0000313" key="3">
    <source>
        <dbReference type="Proteomes" id="UP000188929"/>
    </source>
</evidence>
<evidence type="ECO:0000313" key="2">
    <source>
        <dbReference type="EMBL" id="ONH26255.1"/>
    </source>
</evidence>
<sequence>MTALTLLKVERIKLFSTRSPWWCMGAAVFITVGFTALLAATIRPGDLGDLTPATTQFSYNFGFLIMMVMAILAITTEYRFGTIRATFLAVPNRVDALLAKTAVVALLAGLVGEAAGVGAWALSKAIRPEAPLALDNAQDYRVVVGVGLVYMVAAVVAVSIGLLIRHSAGAITALLIWVLVAENLLPAIPRVGDTIQKWLPFTVGNNFLYAGQQVGQDNDATPTNMPFGAWGSLLYFAVVALALLALAVGLAKRRDA</sequence>
<feature type="transmembrane region" description="Helical" evidence="1">
    <location>
        <begin position="21"/>
        <end position="42"/>
    </location>
</feature>
<feature type="transmembrane region" description="Helical" evidence="1">
    <location>
        <begin position="57"/>
        <end position="76"/>
    </location>
</feature>
<comment type="caution">
    <text evidence="2">The sequence shown here is derived from an EMBL/GenBank/DDBJ whole genome shotgun (WGS) entry which is preliminary data.</text>
</comment>